<dbReference type="InterPro" id="IPR045864">
    <property type="entry name" value="aa-tRNA-synth_II/BPL/LPL"/>
</dbReference>
<dbReference type="GO" id="GO:0000049">
    <property type="term" value="F:tRNA binding"/>
    <property type="evidence" value="ECO:0007669"/>
    <property type="project" value="UniProtKB-KW"/>
</dbReference>
<keyword evidence="6 13" id="KW-0547">Nucleotide-binding</keyword>
<keyword evidence="10 13" id="KW-0648">Protein biosynthesis</keyword>
<comment type="catalytic activity">
    <reaction evidence="12 13">
        <text>tRNA(Thr) + L-threonine + ATP = L-threonyl-tRNA(Thr) + AMP + diphosphate + H(+)</text>
        <dbReference type="Rhea" id="RHEA:24624"/>
        <dbReference type="Rhea" id="RHEA-COMP:9670"/>
        <dbReference type="Rhea" id="RHEA-COMP:9704"/>
        <dbReference type="ChEBI" id="CHEBI:15378"/>
        <dbReference type="ChEBI" id="CHEBI:30616"/>
        <dbReference type="ChEBI" id="CHEBI:33019"/>
        <dbReference type="ChEBI" id="CHEBI:57926"/>
        <dbReference type="ChEBI" id="CHEBI:78442"/>
        <dbReference type="ChEBI" id="CHEBI:78534"/>
        <dbReference type="ChEBI" id="CHEBI:456215"/>
        <dbReference type="EC" id="6.1.1.3"/>
    </reaction>
</comment>
<evidence type="ECO:0000313" key="15">
    <source>
        <dbReference type="EMBL" id="PIS09712.1"/>
    </source>
</evidence>
<comment type="cofactor">
    <cofactor evidence="13">
        <name>Zn(2+)</name>
        <dbReference type="ChEBI" id="CHEBI:29105"/>
    </cofactor>
    <text evidence="13">Binds 1 zinc ion per subunit.</text>
</comment>
<comment type="similarity">
    <text evidence="1 13">Belongs to the class-II aminoacyl-tRNA synthetase family.</text>
</comment>
<dbReference type="CDD" id="cd00771">
    <property type="entry name" value="ThrRS_core"/>
    <property type="match status" value="1"/>
</dbReference>
<comment type="subcellular location">
    <subcellularLocation>
        <location evidence="13">Cytoplasm</location>
    </subcellularLocation>
</comment>
<gene>
    <name evidence="13" type="primary">thrS</name>
    <name evidence="15" type="ORF">COT75_00485</name>
</gene>
<evidence type="ECO:0000256" key="8">
    <source>
        <dbReference type="ARBA" id="ARBA00022840"/>
    </source>
</evidence>
<dbReference type="PRINTS" id="PR01047">
    <property type="entry name" value="TRNASYNTHTHR"/>
</dbReference>
<evidence type="ECO:0000256" key="10">
    <source>
        <dbReference type="ARBA" id="ARBA00022917"/>
    </source>
</evidence>
<dbReference type="EC" id="6.1.1.3" evidence="13"/>
<keyword evidence="2 13" id="KW-0963">Cytoplasm</keyword>
<dbReference type="GO" id="GO:0004829">
    <property type="term" value="F:threonine-tRNA ligase activity"/>
    <property type="evidence" value="ECO:0007669"/>
    <property type="project" value="UniProtKB-UniRule"/>
</dbReference>
<keyword evidence="4 13" id="KW-0436">Ligase</keyword>
<dbReference type="EMBL" id="PEZT01000001">
    <property type="protein sequence ID" value="PIS09712.1"/>
    <property type="molecule type" value="Genomic_DNA"/>
</dbReference>
<dbReference type="PANTHER" id="PTHR11451">
    <property type="entry name" value="THREONINE-TRNA LIGASE"/>
    <property type="match status" value="1"/>
</dbReference>
<feature type="domain" description="Aminoacyl-transfer RNA synthetases class-II family profile" evidence="14">
    <location>
        <begin position="188"/>
        <end position="486"/>
    </location>
</feature>
<dbReference type="Pfam" id="PF03129">
    <property type="entry name" value="HGTP_anticodon"/>
    <property type="match status" value="1"/>
</dbReference>
<dbReference type="SUPFAM" id="SSF55186">
    <property type="entry name" value="ThrRS/AlaRS common domain"/>
    <property type="match status" value="1"/>
</dbReference>
<proteinExistence type="inferred from homology"/>
<accession>A0A2H0WAN1</accession>
<dbReference type="FunFam" id="3.40.50.800:FF:000001">
    <property type="entry name" value="Threonine--tRNA ligase"/>
    <property type="match status" value="1"/>
</dbReference>
<dbReference type="Gene3D" id="3.30.980.10">
    <property type="entry name" value="Threonyl-trna Synthetase, Chain A, domain 2"/>
    <property type="match status" value="1"/>
</dbReference>
<evidence type="ECO:0000313" key="16">
    <source>
        <dbReference type="Proteomes" id="UP000230093"/>
    </source>
</evidence>
<dbReference type="CDD" id="cd00860">
    <property type="entry name" value="ThrRS_anticodon"/>
    <property type="match status" value="1"/>
</dbReference>
<dbReference type="InterPro" id="IPR036621">
    <property type="entry name" value="Anticodon-bd_dom_sf"/>
</dbReference>
<dbReference type="InterPro" id="IPR033728">
    <property type="entry name" value="ThrRS_core"/>
</dbReference>
<evidence type="ECO:0000256" key="1">
    <source>
        <dbReference type="ARBA" id="ARBA00008226"/>
    </source>
</evidence>
<protein>
    <recommendedName>
        <fullName evidence="13">Threonine--tRNA ligase</fullName>
        <ecNumber evidence="13">6.1.1.3</ecNumber>
    </recommendedName>
    <alternativeName>
        <fullName evidence="13">Threonyl-tRNA synthetase</fullName>
        <shortName evidence="13">ThrRS</shortName>
    </alternativeName>
</protein>
<dbReference type="GO" id="GO:0046872">
    <property type="term" value="F:metal ion binding"/>
    <property type="evidence" value="ECO:0007669"/>
    <property type="project" value="UniProtKB-KW"/>
</dbReference>
<dbReference type="InterPro" id="IPR018163">
    <property type="entry name" value="Thr/Ala-tRNA-synth_IIc_edit"/>
</dbReference>
<dbReference type="NCBIfam" id="TIGR00418">
    <property type="entry name" value="thrS"/>
    <property type="match status" value="1"/>
</dbReference>
<keyword evidence="8 13" id="KW-0067">ATP-binding</keyword>
<evidence type="ECO:0000256" key="2">
    <source>
        <dbReference type="ARBA" id="ARBA00022490"/>
    </source>
</evidence>
<evidence type="ECO:0000256" key="12">
    <source>
        <dbReference type="ARBA" id="ARBA00049515"/>
    </source>
</evidence>
<dbReference type="Proteomes" id="UP000230093">
    <property type="component" value="Unassembled WGS sequence"/>
</dbReference>
<evidence type="ECO:0000256" key="13">
    <source>
        <dbReference type="HAMAP-Rule" id="MF_00184"/>
    </source>
</evidence>
<feature type="binding site" evidence="13">
    <location>
        <position position="281"/>
    </location>
    <ligand>
        <name>Zn(2+)</name>
        <dbReference type="ChEBI" id="CHEBI:29105"/>
        <note>catalytic</note>
    </ligand>
</feature>
<dbReference type="GO" id="GO:0005524">
    <property type="term" value="F:ATP binding"/>
    <property type="evidence" value="ECO:0007669"/>
    <property type="project" value="UniProtKB-UniRule"/>
</dbReference>
<dbReference type="Pfam" id="PF00587">
    <property type="entry name" value="tRNA-synt_2b"/>
    <property type="match status" value="1"/>
</dbReference>
<dbReference type="InterPro" id="IPR004154">
    <property type="entry name" value="Anticodon-bd"/>
</dbReference>
<dbReference type="InterPro" id="IPR002320">
    <property type="entry name" value="Thr-tRNA-ligase_IIa"/>
</dbReference>
<dbReference type="InterPro" id="IPR006195">
    <property type="entry name" value="aa-tRNA-synth_II"/>
</dbReference>
<dbReference type="SUPFAM" id="SSF52954">
    <property type="entry name" value="Class II aaRS ABD-related"/>
    <property type="match status" value="1"/>
</dbReference>
<name>A0A2H0WAN1_9BACT</name>
<organism evidence="15 16">
    <name type="scientific">Candidatus Beckwithbacteria bacterium CG10_big_fil_rev_8_21_14_0_10_34_10</name>
    <dbReference type="NCBI Taxonomy" id="1974495"/>
    <lineage>
        <taxon>Bacteria</taxon>
        <taxon>Candidatus Beckwithiibacteriota</taxon>
    </lineage>
</organism>
<dbReference type="Gene3D" id="3.30.930.10">
    <property type="entry name" value="Bira Bifunctional Protein, Domain 2"/>
    <property type="match status" value="1"/>
</dbReference>
<evidence type="ECO:0000256" key="7">
    <source>
        <dbReference type="ARBA" id="ARBA00022833"/>
    </source>
</evidence>
<dbReference type="Pfam" id="PF07973">
    <property type="entry name" value="tRNA_SAD"/>
    <property type="match status" value="1"/>
</dbReference>
<dbReference type="InterPro" id="IPR012947">
    <property type="entry name" value="tRNA_SAD"/>
</dbReference>
<dbReference type="AlphaFoldDB" id="A0A2H0WAN1"/>
<evidence type="ECO:0000256" key="3">
    <source>
        <dbReference type="ARBA" id="ARBA00022555"/>
    </source>
</evidence>
<dbReference type="Gene3D" id="3.40.50.800">
    <property type="entry name" value="Anticodon-binding domain"/>
    <property type="match status" value="1"/>
</dbReference>
<evidence type="ECO:0000256" key="5">
    <source>
        <dbReference type="ARBA" id="ARBA00022723"/>
    </source>
</evidence>
<keyword evidence="3 13" id="KW-0820">tRNA-binding</keyword>
<comment type="caution">
    <text evidence="13">Lacks conserved residue(s) required for the propagation of feature annotation.</text>
</comment>
<dbReference type="InterPro" id="IPR002314">
    <property type="entry name" value="aa-tRNA-synt_IIb"/>
</dbReference>
<evidence type="ECO:0000256" key="4">
    <source>
        <dbReference type="ARBA" id="ARBA00022598"/>
    </source>
</evidence>
<keyword evidence="5 13" id="KW-0479">Metal-binding</keyword>
<evidence type="ECO:0000259" key="14">
    <source>
        <dbReference type="PROSITE" id="PS50862"/>
    </source>
</evidence>
<keyword evidence="7 13" id="KW-0862">Zinc</keyword>
<keyword evidence="11 13" id="KW-0030">Aminoacyl-tRNA synthetase</keyword>
<dbReference type="FunFam" id="3.30.980.10:FF:000005">
    <property type="entry name" value="Threonyl-tRNA synthetase, mitochondrial"/>
    <property type="match status" value="1"/>
</dbReference>
<comment type="subunit">
    <text evidence="13">Homodimer.</text>
</comment>
<dbReference type="HAMAP" id="MF_00184">
    <property type="entry name" value="Thr_tRNA_synth"/>
    <property type="match status" value="1"/>
</dbReference>
<evidence type="ECO:0000256" key="11">
    <source>
        <dbReference type="ARBA" id="ARBA00023146"/>
    </source>
</evidence>
<dbReference type="InterPro" id="IPR047246">
    <property type="entry name" value="ThrRS_anticodon"/>
</dbReference>
<dbReference type="GO" id="GO:0006435">
    <property type="term" value="P:threonyl-tRNA aminoacylation"/>
    <property type="evidence" value="ECO:0007669"/>
    <property type="project" value="UniProtKB-UniRule"/>
</dbReference>
<dbReference type="PANTHER" id="PTHR11451:SF44">
    <property type="entry name" value="THREONINE--TRNA LIGASE, CHLOROPLASTIC_MITOCHONDRIAL 2"/>
    <property type="match status" value="1"/>
</dbReference>
<feature type="binding site" evidence="13">
    <location>
        <position position="332"/>
    </location>
    <ligand>
        <name>Zn(2+)</name>
        <dbReference type="ChEBI" id="CHEBI:29105"/>
        <note>catalytic</note>
    </ligand>
</feature>
<dbReference type="SMART" id="SM00863">
    <property type="entry name" value="tRNA_SAD"/>
    <property type="match status" value="1"/>
</dbReference>
<sequence>MNKAKNNLLKTMRHSCEHILHQAVVELFPGLKRAMGPATDEGFYLDFDYQEKIAESDFPKIEKRMREIIKADLPIIRKVISLPEARKLFKNNPYKQEWLLEIEKKGEKATVYWTGKPNLPGSDVDLCKGPHVQSTGRIGPFKLLSVAGAYWHGDEKNKMLTRIYGTCFKTKKDLDKYLWQIEEAKKRDHRVLGQKLELFMFDDEVGQGLPLYLPKGAMIRHLLMDFALKTYLKNGYELVSTPHIGSESLWQRSGHLKFYAESMYGPMEVEGKKYRLKPMNCPFQVKMYTAKIRSYKELPIRWTEMGTVYRYEKSGELHGLTRPRGFTQDDAHIICTPKQLEAEIKAALEITSYMYKTLKMDKLIYKLSVRDPQKLSKYFGQAQDWNQAEETLKKVLVGLGHEHYEVDVGGAVFYAPKIDIDGVDSLGRRWQLSTVQIDFNLPAKFQMKYIDKDGQEKTPFMIHRALLGSIERFLGVYIEHTAGAFPLWLSPVQVKIIPISRKHLAYSKKLSARLKANSIRVEINDKDATMQKKIKEAEEEKIPYMLVIGDREVKENIVSVRKRGKKDLETMKVEKFLSKIKTEIEEKS</sequence>
<dbReference type="GO" id="GO:0005737">
    <property type="term" value="C:cytoplasm"/>
    <property type="evidence" value="ECO:0007669"/>
    <property type="project" value="UniProtKB-SubCell"/>
</dbReference>
<dbReference type="PROSITE" id="PS50862">
    <property type="entry name" value="AA_TRNA_LIGASE_II"/>
    <property type="match status" value="1"/>
</dbReference>
<reference evidence="16" key="1">
    <citation type="submission" date="2017-09" db="EMBL/GenBank/DDBJ databases">
        <title>Depth-based differentiation of microbial function through sediment-hosted aquifers and enrichment of novel symbionts in the deep terrestrial subsurface.</title>
        <authorList>
            <person name="Probst A.J."/>
            <person name="Ladd B."/>
            <person name="Jarett J.K."/>
            <person name="Geller-Mcgrath D.E."/>
            <person name="Sieber C.M.K."/>
            <person name="Emerson J.B."/>
            <person name="Anantharaman K."/>
            <person name="Thomas B.C."/>
            <person name="Malmstrom R."/>
            <person name="Stieglmeier M."/>
            <person name="Klingl A."/>
            <person name="Woyke T."/>
            <person name="Ryan C.M."/>
            <person name="Banfield J.F."/>
        </authorList>
    </citation>
    <scope>NUCLEOTIDE SEQUENCE [LARGE SCALE GENOMIC DNA]</scope>
</reference>
<feature type="binding site" evidence="13">
    <location>
        <position position="463"/>
    </location>
    <ligand>
        <name>Zn(2+)</name>
        <dbReference type="ChEBI" id="CHEBI:29105"/>
        <note>catalytic</note>
    </ligand>
</feature>
<comment type="caution">
    <text evidence="15">The sequence shown here is derived from an EMBL/GenBank/DDBJ whole genome shotgun (WGS) entry which is preliminary data.</text>
</comment>
<dbReference type="SUPFAM" id="SSF55681">
    <property type="entry name" value="Class II aaRS and biotin synthetases"/>
    <property type="match status" value="1"/>
</dbReference>
<keyword evidence="9 13" id="KW-0694">RNA-binding</keyword>
<evidence type="ECO:0000256" key="6">
    <source>
        <dbReference type="ARBA" id="ARBA00022741"/>
    </source>
</evidence>
<evidence type="ECO:0000256" key="9">
    <source>
        <dbReference type="ARBA" id="ARBA00022884"/>
    </source>
</evidence>
<dbReference type="FunFam" id="3.30.930.10:FF:000002">
    <property type="entry name" value="Threonine--tRNA ligase"/>
    <property type="match status" value="1"/>
</dbReference>